<organism evidence="2 3">
    <name type="scientific">Sinomonas humi</name>
    <dbReference type="NCBI Taxonomy" id="1338436"/>
    <lineage>
        <taxon>Bacteria</taxon>
        <taxon>Bacillati</taxon>
        <taxon>Actinomycetota</taxon>
        <taxon>Actinomycetes</taxon>
        <taxon>Micrococcales</taxon>
        <taxon>Micrococcaceae</taxon>
        <taxon>Sinomonas</taxon>
    </lineage>
</organism>
<gene>
    <name evidence="2" type="ORF">LK10_10590</name>
</gene>
<sequence length="205" mass="23165">MKLRLFPQETAALELLADLAQQSVLAVQVLSEMFGAPREEHERIFEELMRIDRRATELQRSLLTQLRTSFVNPLPREDILDLSEGLGEAMEQLVAVGEIMLVNRLDRLAREASDQLEIVNRQAELTVDAMKGLGHLDSLEDYWIEMIRLAKRANHTHRIWGANAMRDLSLTAYARNIEMARALLGAAHALKDVGSNVGRIIVKES</sequence>
<evidence type="ECO:0000313" key="2">
    <source>
        <dbReference type="EMBL" id="KHL03014.1"/>
    </source>
</evidence>
<comment type="caution">
    <text evidence="2">The sequence shown here is derived from an EMBL/GenBank/DDBJ whole genome shotgun (WGS) entry which is preliminary data.</text>
</comment>
<dbReference type="PANTHER" id="PTHR37298:SF1">
    <property type="entry name" value="UPF0111 PROTEIN YKAA"/>
    <property type="match status" value="1"/>
</dbReference>
<reference evidence="2 3" key="1">
    <citation type="submission" date="2014-09" db="EMBL/GenBank/DDBJ databases">
        <title>Genome sequence of Sinomonas sp. MUSC 117.</title>
        <authorList>
            <person name="Lee L.-H."/>
        </authorList>
    </citation>
    <scope>NUCLEOTIDE SEQUENCE [LARGE SCALE GENOMIC DNA]</scope>
    <source>
        <strain evidence="2 3">MUSC 117</strain>
    </source>
</reference>
<dbReference type="Proteomes" id="UP000030982">
    <property type="component" value="Unassembled WGS sequence"/>
</dbReference>
<dbReference type="InterPro" id="IPR038078">
    <property type="entry name" value="PhoU-like_sf"/>
</dbReference>
<dbReference type="STRING" id="1338436.LK10_10590"/>
<comment type="similarity">
    <text evidence="1">Belongs to the UPF0111 family.</text>
</comment>
<evidence type="ECO:0000256" key="1">
    <source>
        <dbReference type="ARBA" id="ARBA00008591"/>
    </source>
</evidence>
<dbReference type="Pfam" id="PF01865">
    <property type="entry name" value="PhoU_div"/>
    <property type="match status" value="1"/>
</dbReference>
<dbReference type="InterPro" id="IPR052912">
    <property type="entry name" value="UPF0111_domain"/>
</dbReference>
<dbReference type="PROSITE" id="PS00398">
    <property type="entry name" value="RECOMBINASES_2"/>
    <property type="match status" value="1"/>
</dbReference>
<dbReference type="Gene3D" id="1.20.58.220">
    <property type="entry name" value="Phosphate transport system protein phou homolog 2, domain 2"/>
    <property type="match status" value="1"/>
</dbReference>
<dbReference type="AlphaFoldDB" id="A0A0B2AME2"/>
<protein>
    <submittedName>
        <fullName evidence="2">Nuclease PIN</fullName>
    </submittedName>
</protein>
<dbReference type="OrthoDB" id="9797568at2"/>
<dbReference type="EMBL" id="JTDL01000106">
    <property type="protein sequence ID" value="KHL03014.1"/>
    <property type="molecule type" value="Genomic_DNA"/>
</dbReference>
<proteinExistence type="inferred from homology"/>
<dbReference type="InterPro" id="IPR006118">
    <property type="entry name" value="Recombinase_CS"/>
</dbReference>
<keyword evidence="3" id="KW-1185">Reference proteome</keyword>
<dbReference type="GO" id="GO:0000150">
    <property type="term" value="F:DNA strand exchange activity"/>
    <property type="evidence" value="ECO:0007669"/>
    <property type="project" value="InterPro"/>
</dbReference>
<dbReference type="RefSeq" id="WP_043123366.1">
    <property type="nucleotide sequence ID" value="NZ_JTDL01000106.1"/>
</dbReference>
<dbReference type="PANTHER" id="PTHR37298">
    <property type="entry name" value="UPF0111 PROTEIN YKAA"/>
    <property type="match status" value="1"/>
</dbReference>
<accession>A0A0B2AME2</accession>
<dbReference type="InterPro" id="IPR018445">
    <property type="entry name" value="Put_Phosphate_transp_reg"/>
</dbReference>
<evidence type="ECO:0000313" key="3">
    <source>
        <dbReference type="Proteomes" id="UP000030982"/>
    </source>
</evidence>
<name>A0A0B2AME2_9MICC</name>